<reference evidence="2 3" key="1">
    <citation type="submission" date="2023-03" db="EMBL/GenBank/DDBJ databases">
        <title>Bacillus Genome Sequencing.</title>
        <authorList>
            <person name="Dunlap C."/>
        </authorList>
    </citation>
    <scope>NUCLEOTIDE SEQUENCE [LARGE SCALE GENOMIC DNA]</scope>
    <source>
        <strain evidence="2 3">BD-533</strain>
    </source>
</reference>
<organism evidence="2 3">
    <name type="scientific">Paenibacillus alba</name>
    <dbReference type="NCBI Taxonomy" id="1197127"/>
    <lineage>
        <taxon>Bacteria</taxon>
        <taxon>Bacillati</taxon>
        <taxon>Bacillota</taxon>
        <taxon>Bacilli</taxon>
        <taxon>Bacillales</taxon>
        <taxon>Paenibacillaceae</taxon>
        <taxon>Paenibacillus</taxon>
    </lineage>
</organism>
<accession>A0ABU6G2V3</accession>
<evidence type="ECO:0000313" key="2">
    <source>
        <dbReference type="EMBL" id="MEC0228315.1"/>
    </source>
</evidence>
<proteinExistence type="predicted"/>
<evidence type="ECO:0000256" key="1">
    <source>
        <dbReference type="SAM" id="Phobius"/>
    </source>
</evidence>
<name>A0ABU6G2V3_9BACL</name>
<comment type="caution">
    <text evidence="2">The sequence shown here is derived from an EMBL/GenBank/DDBJ whole genome shotgun (WGS) entry which is preliminary data.</text>
</comment>
<keyword evidence="1" id="KW-0812">Transmembrane</keyword>
<evidence type="ECO:0000313" key="3">
    <source>
        <dbReference type="Proteomes" id="UP001338137"/>
    </source>
</evidence>
<dbReference type="Proteomes" id="UP001338137">
    <property type="component" value="Unassembled WGS sequence"/>
</dbReference>
<dbReference type="EMBL" id="JARLKY010000031">
    <property type="protein sequence ID" value="MEC0228315.1"/>
    <property type="molecule type" value="Genomic_DNA"/>
</dbReference>
<gene>
    <name evidence="2" type="ORF">P4I72_14380</name>
</gene>
<sequence>MQPIYPICADSCRPYIGQQVCAVLHDGTQVVGTLDNVSGHGLFINQGFNNATVLSTKPGKVKKELKVLKNKAQTTAWGFGGYNPLLWSSIALLFLLPFFFI</sequence>
<feature type="transmembrane region" description="Helical" evidence="1">
    <location>
        <begin position="76"/>
        <end position="100"/>
    </location>
</feature>
<protein>
    <submittedName>
        <fullName evidence="2">Uncharacterized protein</fullName>
    </submittedName>
</protein>
<keyword evidence="1" id="KW-0472">Membrane</keyword>
<keyword evidence="1" id="KW-1133">Transmembrane helix</keyword>
<dbReference type="RefSeq" id="WP_173215737.1">
    <property type="nucleotide sequence ID" value="NZ_JABMKZ010000002.1"/>
</dbReference>
<keyword evidence="3" id="KW-1185">Reference proteome</keyword>